<dbReference type="AlphaFoldDB" id="A0A0K9F8J4"/>
<dbReference type="InterPro" id="IPR000764">
    <property type="entry name" value="Uridine_kinase-like"/>
</dbReference>
<evidence type="ECO:0000256" key="7">
    <source>
        <dbReference type="ARBA" id="ARBA00022490"/>
    </source>
</evidence>
<proteinExistence type="inferred from homology"/>
<evidence type="ECO:0000256" key="3">
    <source>
        <dbReference type="ARBA" id="ARBA00004784"/>
    </source>
</evidence>
<dbReference type="InterPro" id="IPR026008">
    <property type="entry name" value="Uridine_kinase"/>
</dbReference>
<comment type="pathway">
    <text evidence="3 16 17">Pyrimidine metabolism; CTP biosynthesis via salvage pathway; CTP from cytidine: step 1/3.</text>
</comment>
<evidence type="ECO:0000256" key="1">
    <source>
        <dbReference type="ARBA" id="ARBA00004496"/>
    </source>
</evidence>
<dbReference type="GO" id="GO:0004849">
    <property type="term" value="F:uridine kinase activity"/>
    <property type="evidence" value="ECO:0007669"/>
    <property type="project" value="UniProtKB-UniRule"/>
</dbReference>
<dbReference type="GO" id="GO:0044211">
    <property type="term" value="P:CTP salvage"/>
    <property type="evidence" value="ECO:0007669"/>
    <property type="project" value="UniProtKB-UniRule"/>
</dbReference>
<evidence type="ECO:0000313" key="21">
    <source>
        <dbReference type="Proteomes" id="UP000037326"/>
    </source>
</evidence>
<dbReference type="UniPathway" id="UPA00574">
    <property type="reaction ID" value="UER00637"/>
</dbReference>
<dbReference type="EMBL" id="PHQY01000741">
    <property type="protein sequence ID" value="PJO40288.1"/>
    <property type="molecule type" value="Genomic_DNA"/>
</dbReference>
<dbReference type="STRING" id="582475.ACZ11_17140"/>
<comment type="similarity">
    <text evidence="4 16 17">Belongs to the uridine kinase family.</text>
</comment>
<reference evidence="19" key="1">
    <citation type="submission" date="2015-07" db="EMBL/GenBank/DDBJ databases">
        <title>MeaNS - Measles Nucleotide Surveillance Program.</title>
        <authorList>
            <person name="Tran T."/>
            <person name="Druce J."/>
        </authorList>
    </citation>
    <scope>NUCLEOTIDE SEQUENCE</scope>
    <source>
        <strain evidence="19">DSM 23493</strain>
    </source>
</reference>
<dbReference type="SUPFAM" id="SSF52540">
    <property type="entry name" value="P-loop containing nucleoside triphosphate hydrolases"/>
    <property type="match status" value="1"/>
</dbReference>
<comment type="subcellular location">
    <subcellularLocation>
        <location evidence="1 16 17">Cytoplasm</location>
    </subcellularLocation>
</comment>
<dbReference type="GO" id="GO:0005737">
    <property type="term" value="C:cytoplasm"/>
    <property type="evidence" value="ECO:0007669"/>
    <property type="project" value="UniProtKB-SubCell"/>
</dbReference>
<keyword evidence="8 16" id="KW-0808">Transferase</keyword>
<dbReference type="PROSITE" id="PS51257">
    <property type="entry name" value="PROKAR_LIPOPROTEIN"/>
    <property type="match status" value="1"/>
</dbReference>
<dbReference type="Pfam" id="PF00485">
    <property type="entry name" value="PRK"/>
    <property type="match status" value="1"/>
</dbReference>
<feature type="domain" description="Phosphoribulokinase/uridine kinase" evidence="18">
    <location>
        <begin position="8"/>
        <end position="194"/>
    </location>
</feature>
<dbReference type="GeneID" id="96599952"/>
<organism evidence="19 21">
    <name type="scientific">Lysinibacillus xylanilyticus</name>
    <dbReference type="NCBI Taxonomy" id="582475"/>
    <lineage>
        <taxon>Bacteria</taxon>
        <taxon>Bacillati</taxon>
        <taxon>Bacillota</taxon>
        <taxon>Bacilli</taxon>
        <taxon>Bacillales</taxon>
        <taxon>Bacillaceae</taxon>
        <taxon>Lysinibacillus</taxon>
    </lineage>
</organism>
<dbReference type="NCBIfam" id="NF004018">
    <property type="entry name" value="PRK05480.1"/>
    <property type="match status" value="1"/>
</dbReference>
<evidence type="ECO:0000259" key="18">
    <source>
        <dbReference type="Pfam" id="PF00485"/>
    </source>
</evidence>
<dbReference type="CDD" id="cd02023">
    <property type="entry name" value="UMPK"/>
    <property type="match status" value="1"/>
</dbReference>
<evidence type="ECO:0000256" key="13">
    <source>
        <dbReference type="ARBA" id="ARBA00031452"/>
    </source>
</evidence>
<accession>A0A0K9F8J4</accession>
<dbReference type="GO" id="GO:0044206">
    <property type="term" value="P:UMP salvage"/>
    <property type="evidence" value="ECO:0007669"/>
    <property type="project" value="UniProtKB-UniRule"/>
</dbReference>
<evidence type="ECO:0000256" key="15">
    <source>
        <dbReference type="ARBA" id="ARBA00048909"/>
    </source>
</evidence>
<evidence type="ECO:0000256" key="16">
    <source>
        <dbReference type="HAMAP-Rule" id="MF_00551"/>
    </source>
</evidence>
<reference evidence="20 22" key="3">
    <citation type="submission" date="2017-11" db="EMBL/GenBank/DDBJ databases">
        <title>Bacterial isolate from king chilli rhizosphere.</title>
        <authorList>
            <person name="Takhelmayum P."/>
            <person name="Sarangthem I."/>
        </authorList>
    </citation>
    <scope>NUCLEOTIDE SEQUENCE [LARGE SCALE GENOMIC DNA]</scope>
    <source>
        <strain evidence="20">T26</strain>
        <strain evidence="22">t26</strain>
    </source>
</reference>
<evidence type="ECO:0000256" key="8">
    <source>
        <dbReference type="ARBA" id="ARBA00022679"/>
    </source>
</evidence>
<keyword evidence="10 16" id="KW-0418">Kinase</keyword>
<evidence type="ECO:0000256" key="6">
    <source>
        <dbReference type="ARBA" id="ARBA00021478"/>
    </source>
</evidence>
<dbReference type="PANTHER" id="PTHR10285">
    <property type="entry name" value="URIDINE KINASE"/>
    <property type="match status" value="1"/>
</dbReference>
<dbReference type="InterPro" id="IPR027417">
    <property type="entry name" value="P-loop_NTPase"/>
</dbReference>
<dbReference type="EMBL" id="LFXJ01000008">
    <property type="protein sequence ID" value="KMY30416.1"/>
    <property type="molecule type" value="Genomic_DNA"/>
</dbReference>
<keyword evidence="7 16" id="KW-0963">Cytoplasm</keyword>
<comment type="catalytic activity">
    <reaction evidence="14 17">
        <text>cytidine + ATP = CMP + ADP + H(+)</text>
        <dbReference type="Rhea" id="RHEA:24674"/>
        <dbReference type="ChEBI" id="CHEBI:15378"/>
        <dbReference type="ChEBI" id="CHEBI:17562"/>
        <dbReference type="ChEBI" id="CHEBI:30616"/>
        <dbReference type="ChEBI" id="CHEBI:60377"/>
        <dbReference type="ChEBI" id="CHEBI:456216"/>
        <dbReference type="EC" id="2.7.1.48"/>
    </reaction>
</comment>
<feature type="binding site" evidence="16">
    <location>
        <begin position="13"/>
        <end position="20"/>
    </location>
    <ligand>
        <name>ATP</name>
        <dbReference type="ChEBI" id="CHEBI:30616"/>
    </ligand>
</feature>
<name>A0A0K9F8J4_9BACI</name>
<dbReference type="RefSeq" id="WP_049667740.1">
    <property type="nucleotide sequence ID" value="NZ_CP158849.1"/>
</dbReference>
<dbReference type="UniPathway" id="UPA00579">
    <property type="reaction ID" value="UER00640"/>
</dbReference>
<dbReference type="Proteomes" id="UP000037326">
    <property type="component" value="Unassembled WGS sequence"/>
</dbReference>
<sequence>MAAKRPVVIGIAGGSCSGKTSVTRAIYDVFRDHSVVVIEQDFYYKDQSHLTFEERLGTNYDHPLAFDNDLLIEHLKKLLVRQPIEKPVYDYVQHTRAQEVIHVEPVDVIILEGILVLEDADLRDLMDIKLFVDTDSDLRIIRRIMRDIKERGRTTDSVIDQYLSAVRPMHNLFIEPTKRYADIIIPEGGDNEVAIDLMVTKIKTILETDNVL</sequence>
<dbReference type="InterPro" id="IPR006083">
    <property type="entry name" value="PRK/URK"/>
</dbReference>
<evidence type="ECO:0000256" key="2">
    <source>
        <dbReference type="ARBA" id="ARBA00004690"/>
    </source>
</evidence>
<evidence type="ECO:0000256" key="14">
    <source>
        <dbReference type="ARBA" id="ARBA00047436"/>
    </source>
</evidence>
<evidence type="ECO:0000256" key="17">
    <source>
        <dbReference type="RuleBase" id="RU003825"/>
    </source>
</evidence>
<dbReference type="GO" id="GO:0005524">
    <property type="term" value="F:ATP binding"/>
    <property type="evidence" value="ECO:0007669"/>
    <property type="project" value="UniProtKB-UniRule"/>
</dbReference>
<evidence type="ECO:0000256" key="4">
    <source>
        <dbReference type="ARBA" id="ARBA00005408"/>
    </source>
</evidence>
<evidence type="ECO:0000256" key="9">
    <source>
        <dbReference type="ARBA" id="ARBA00022741"/>
    </source>
</evidence>
<keyword evidence="9 16" id="KW-0547">Nucleotide-binding</keyword>
<reference evidence="21" key="2">
    <citation type="submission" date="2015-07" db="EMBL/GenBank/DDBJ databases">
        <authorList>
            <consortium name="Consortium for Microbial Forensics and Genomics (microFORGE)"/>
            <person name="Knight B.M."/>
            <person name="Roberts D.P."/>
            <person name="Lin D."/>
            <person name="Hari K."/>
            <person name="Fletcher J."/>
            <person name="Melcher U."/>
            <person name="Blagden T."/>
            <person name="Winegar R.A."/>
        </authorList>
    </citation>
    <scope>NUCLEOTIDE SEQUENCE [LARGE SCALE GENOMIC DNA]</scope>
    <source>
        <strain evidence="21">DSM 23493</strain>
    </source>
</reference>
<evidence type="ECO:0000256" key="11">
    <source>
        <dbReference type="ARBA" id="ARBA00022840"/>
    </source>
</evidence>
<dbReference type="Gene3D" id="3.40.50.300">
    <property type="entry name" value="P-loop containing nucleotide triphosphate hydrolases"/>
    <property type="match status" value="1"/>
</dbReference>
<evidence type="ECO:0000256" key="5">
    <source>
        <dbReference type="ARBA" id="ARBA00012137"/>
    </source>
</evidence>
<evidence type="ECO:0000313" key="20">
    <source>
        <dbReference type="EMBL" id="PJO40288.1"/>
    </source>
</evidence>
<comment type="pathway">
    <text evidence="2 16 17">Pyrimidine metabolism; UMP biosynthesis via salvage pathway; UMP from uridine: step 1/1.</text>
</comment>
<comment type="catalytic activity">
    <reaction evidence="15 16 17">
        <text>uridine + ATP = UMP + ADP + H(+)</text>
        <dbReference type="Rhea" id="RHEA:16825"/>
        <dbReference type="ChEBI" id="CHEBI:15378"/>
        <dbReference type="ChEBI" id="CHEBI:16704"/>
        <dbReference type="ChEBI" id="CHEBI:30616"/>
        <dbReference type="ChEBI" id="CHEBI:57865"/>
        <dbReference type="ChEBI" id="CHEBI:456216"/>
        <dbReference type="EC" id="2.7.1.48"/>
    </reaction>
</comment>
<gene>
    <name evidence="16" type="primary">udk</name>
    <name evidence="19" type="ORF">ACZ11_17140</name>
    <name evidence="20" type="ORF">CWD94_28775</name>
</gene>
<evidence type="ECO:0000313" key="19">
    <source>
        <dbReference type="EMBL" id="KMY30416.1"/>
    </source>
</evidence>
<dbReference type="NCBIfam" id="TIGR00235">
    <property type="entry name" value="udk"/>
    <property type="match status" value="1"/>
</dbReference>
<protein>
    <recommendedName>
        <fullName evidence="6 16">Uridine kinase</fullName>
        <ecNumber evidence="5 16">2.7.1.48</ecNumber>
    </recommendedName>
    <alternativeName>
        <fullName evidence="12 16">Cytidine monophosphokinase</fullName>
    </alternativeName>
    <alternativeName>
        <fullName evidence="13 16">Uridine monophosphokinase</fullName>
    </alternativeName>
</protein>
<keyword evidence="11 16" id="KW-0067">ATP-binding</keyword>
<dbReference type="EC" id="2.7.1.48" evidence="5 16"/>
<comment type="caution">
    <text evidence="19">The sequence shown here is derived from an EMBL/GenBank/DDBJ whole genome shotgun (WGS) entry which is preliminary data.</text>
</comment>
<evidence type="ECO:0000313" key="22">
    <source>
        <dbReference type="Proteomes" id="UP000232101"/>
    </source>
</evidence>
<dbReference type="PRINTS" id="PR00988">
    <property type="entry name" value="URIDINKINASE"/>
</dbReference>
<dbReference type="PATRIC" id="fig|582475.4.peg.4523"/>
<evidence type="ECO:0000256" key="10">
    <source>
        <dbReference type="ARBA" id="ARBA00022777"/>
    </source>
</evidence>
<dbReference type="OrthoDB" id="9777642at2"/>
<dbReference type="Proteomes" id="UP000232101">
    <property type="component" value="Unassembled WGS sequence"/>
</dbReference>
<evidence type="ECO:0000256" key="12">
    <source>
        <dbReference type="ARBA" id="ARBA00030641"/>
    </source>
</evidence>
<dbReference type="HAMAP" id="MF_00551">
    <property type="entry name" value="Uridine_kinase"/>
    <property type="match status" value="1"/>
</dbReference>